<accession>X1TDM3</accession>
<name>X1TDM3_9ZZZZ</name>
<gene>
    <name evidence="1" type="ORF">S12H4_50036</name>
</gene>
<dbReference type="EMBL" id="BARW01031460">
    <property type="protein sequence ID" value="GAJ03418.1"/>
    <property type="molecule type" value="Genomic_DNA"/>
</dbReference>
<feature type="non-terminal residue" evidence="1">
    <location>
        <position position="1"/>
    </location>
</feature>
<sequence>AALAAYNNETPILTTTVTDPRETLKQALLLVRDINPADFAQRCLHPPDIRRLKRNITHLKRATSEPAQRLLSMLDFEYRAIEQAAKNHPATIALSQVARHVPPPAIIVVVSQMNHDAEAMLVATDKLTRRGFTTVRIEEPAKS</sequence>
<dbReference type="AlphaFoldDB" id="X1TDM3"/>
<organism evidence="1">
    <name type="scientific">marine sediment metagenome</name>
    <dbReference type="NCBI Taxonomy" id="412755"/>
    <lineage>
        <taxon>unclassified sequences</taxon>
        <taxon>metagenomes</taxon>
        <taxon>ecological metagenomes</taxon>
    </lineage>
</organism>
<protein>
    <submittedName>
        <fullName evidence="1">Uncharacterized protein</fullName>
    </submittedName>
</protein>
<comment type="caution">
    <text evidence="1">The sequence shown here is derived from an EMBL/GenBank/DDBJ whole genome shotgun (WGS) entry which is preliminary data.</text>
</comment>
<evidence type="ECO:0000313" key="1">
    <source>
        <dbReference type="EMBL" id="GAJ03418.1"/>
    </source>
</evidence>
<proteinExistence type="predicted"/>
<reference evidence="1" key="1">
    <citation type="journal article" date="2014" name="Front. Microbiol.">
        <title>High frequency of phylogenetically diverse reductive dehalogenase-homologous genes in deep subseafloor sedimentary metagenomes.</title>
        <authorList>
            <person name="Kawai M."/>
            <person name="Futagami T."/>
            <person name="Toyoda A."/>
            <person name="Takaki Y."/>
            <person name="Nishi S."/>
            <person name="Hori S."/>
            <person name="Arai W."/>
            <person name="Tsubouchi T."/>
            <person name="Morono Y."/>
            <person name="Uchiyama I."/>
            <person name="Ito T."/>
            <person name="Fujiyama A."/>
            <person name="Inagaki F."/>
            <person name="Takami H."/>
        </authorList>
    </citation>
    <scope>NUCLEOTIDE SEQUENCE</scope>
    <source>
        <strain evidence="1">Expedition CK06-06</strain>
    </source>
</reference>